<organism evidence="1 2">
    <name type="scientific">Rhizophlyctis rosea</name>
    <dbReference type="NCBI Taxonomy" id="64517"/>
    <lineage>
        <taxon>Eukaryota</taxon>
        <taxon>Fungi</taxon>
        <taxon>Fungi incertae sedis</taxon>
        <taxon>Chytridiomycota</taxon>
        <taxon>Chytridiomycota incertae sedis</taxon>
        <taxon>Chytridiomycetes</taxon>
        <taxon>Rhizophlyctidales</taxon>
        <taxon>Rhizophlyctidaceae</taxon>
        <taxon>Rhizophlyctis</taxon>
    </lineage>
</organism>
<keyword evidence="2" id="KW-1185">Reference proteome</keyword>
<dbReference type="AlphaFoldDB" id="A0AAD5SED7"/>
<proteinExistence type="predicted"/>
<evidence type="ECO:0000313" key="1">
    <source>
        <dbReference type="EMBL" id="KAJ3052361.1"/>
    </source>
</evidence>
<gene>
    <name evidence="1" type="ORF">HK097_006456</name>
</gene>
<evidence type="ECO:0000313" key="2">
    <source>
        <dbReference type="Proteomes" id="UP001212841"/>
    </source>
</evidence>
<dbReference type="Proteomes" id="UP001212841">
    <property type="component" value="Unassembled WGS sequence"/>
</dbReference>
<protein>
    <submittedName>
        <fullName evidence="1">Uncharacterized protein</fullName>
    </submittedName>
</protein>
<sequence>MKLTNTRAQAALNRALAHVHGTVTEHLKRMSPVLEMFHCRDDNRMQMRAVMVDLTEVTDAATRSRMSTQQPTVSSHVRAIAGKLSIVFSAGAMLMGLGGRPHGHGEDWGKRPHPLLIEAYGILGTFIEKEGTKEVEKVEKLVERTQGNPRKDLQG</sequence>
<reference evidence="1" key="1">
    <citation type="submission" date="2020-05" db="EMBL/GenBank/DDBJ databases">
        <title>Phylogenomic resolution of chytrid fungi.</title>
        <authorList>
            <person name="Stajich J.E."/>
            <person name="Amses K."/>
            <person name="Simmons R."/>
            <person name="Seto K."/>
            <person name="Myers J."/>
            <person name="Bonds A."/>
            <person name="Quandt C.A."/>
            <person name="Barry K."/>
            <person name="Liu P."/>
            <person name="Grigoriev I."/>
            <person name="Longcore J.E."/>
            <person name="James T.Y."/>
        </authorList>
    </citation>
    <scope>NUCLEOTIDE SEQUENCE</scope>
    <source>
        <strain evidence="1">JEL0318</strain>
    </source>
</reference>
<accession>A0AAD5SED7</accession>
<dbReference type="EMBL" id="JADGJD010000301">
    <property type="protein sequence ID" value="KAJ3052361.1"/>
    <property type="molecule type" value="Genomic_DNA"/>
</dbReference>
<name>A0AAD5SED7_9FUNG</name>
<comment type="caution">
    <text evidence="1">The sequence shown here is derived from an EMBL/GenBank/DDBJ whole genome shotgun (WGS) entry which is preliminary data.</text>
</comment>